<keyword evidence="2" id="KW-1185">Reference proteome</keyword>
<reference evidence="1 2" key="1">
    <citation type="submission" date="2019-02" db="EMBL/GenBank/DDBJ databases">
        <title>Sequencing the genomes of 1000 actinobacteria strains.</title>
        <authorList>
            <person name="Klenk H.-P."/>
        </authorList>
    </citation>
    <scope>NUCLEOTIDE SEQUENCE [LARGE SCALE GENOMIC DNA]</scope>
    <source>
        <strain evidence="1 2">DSM 45162</strain>
    </source>
</reference>
<accession>A0A4Q7ZKV5</accession>
<evidence type="ECO:0000313" key="1">
    <source>
        <dbReference type="EMBL" id="RZU51191.1"/>
    </source>
</evidence>
<dbReference type="RefSeq" id="WP_130510002.1">
    <property type="nucleotide sequence ID" value="NZ_SHKY01000001.1"/>
</dbReference>
<gene>
    <name evidence="1" type="ORF">EV385_2993</name>
</gene>
<organism evidence="1 2">
    <name type="scientific">Krasilnikovia cinnamomea</name>
    <dbReference type="NCBI Taxonomy" id="349313"/>
    <lineage>
        <taxon>Bacteria</taxon>
        <taxon>Bacillati</taxon>
        <taxon>Actinomycetota</taxon>
        <taxon>Actinomycetes</taxon>
        <taxon>Micromonosporales</taxon>
        <taxon>Micromonosporaceae</taxon>
        <taxon>Krasilnikovia</taxon>
    </lineage>
</organism>
<proteinExistence type="predicted"/>
<evidence type="ECO:0000313" key="2">
    <source>
        <dbReference type="Proteomes" id="UP000292564"/>
    </source>
</evidence>
<dbReference type="OrthoDB" id="3404487at2"/>
<protein>
    <recommendedName>
        <fullName evidence="3">ATP-grasp domain-containing protein</fullName>
    </recommendedName>
</protein>
<dbReference type="EMBL" id="SHKY01000001">
    <property type="protein sequence ID" value="RZU51191.1"/>
    <property type="molecule type" value="Genomic_DNA"/>
</dbReference>
<sequence length="61" mass="6666">MKPHHEHAILFRAPSEARAIGNADKPKLAVDDGVAAMRRLRYPFMVRPVPSTAGTESARVA</sequence>
<comment type="caution">
    <text evidence="1">The sequence shown here is derived from an EMBL/GenBank/DDBJ whole genome shotgun (WGS) entry which is preliminary data.</text>
</comment>
<evidence type="ECO:0008006" key="3">
    <source>
        <dbReference type="Google" id="ProtNLM"/>
    </source>
</evidence>
<name>A0A4Q7ZKV5_9ACTN</name>
<dbReference type="AlphaFoldDB" id="A0A4Q7ZKV5"/>
<dbReference type="Proteomes" id="UP000292564">
    <property type="component" value="Unassembled WGS sequence"/>
</dbReference>